<dbReference type="InterPro" id="IPR000073">
    <property type="entry name" value="AB_hydrolase_1"/>
</dbReference>
<dbReference type="InterPro" id="IPR012354">
    <property type="entry name" value="Esterase_lipase"/>
</dbReference>
<comment type="caution">
    <text evidence="3">The sequence shown here is derived from an EMBL/GenBank/DDBJ whole genome shotgun (WGS) entry which is preliminary data.</text>
</comment>
<name>A0A7C5RT04_THERO</name>
<dbReference type="PANTHER" id="PTHR43798:SF33">
    <property type="entry name" value="HYDROLASE, PUTATIVE (AFU_ORTHOLOGUE AFUA_2G14860)-RELATED"/>
    <property type="match status" value="1"/>
</dbReference>
<keyword evidence="3" id="KW-0378">Hydrolase</keyword>
<evidence type="ECO:0000313" key="3">
    <source>
        <dbReference type="EMBL" id="HHM95612.1"/>
    </source>
</evidence>
<keyword evidence="1" id="KW-1133">Transmembrane helix</keyword>
<sequence length="277" mass="30942">MSDLWMTIRTAFLAEEHQPFAWQGTAPAFLMIHGFLGTPAEWRPLALELHARGHHVLVPLLPGFGARIEELPHVRLEDWEDDLRRAAATLSSFQSVIVVGFSLGGALALILAAHFQASHVVLLAPFSRLALPAGYRILLPILARLGGGPRPFARTDFDDPSVQQALSGWNPLLDLRNPTIRNQLREVRLPWHLLHQLARTASAARRAGEAVRCPVTIIHGIEDDTVPLKDTEHLLTRFQTQVRLERVAGNHQLVRPDHPSFPLVLQRLTELGEAYRP</sequence>
<feature type="domain" description="AB hydrolase-1" evidence="2">
    <location>
        <begin position="30"/>
        <end position="247"/>
    </location>
</feature>
<dbReference type="Pfam" id="PF12697">
    <property type="entry name" value="Abhydrolase_6"/>
    <property type="match status" value="1"/>
</dbReference>
<keyword evidence="1" id="KW-0472">Membrane</keyword>
<dbReference type="InterPro" id="IPR029058">
    <property type="entry name" value="AB_hydrolase_fold"/>
</dbReference>
<dbReference type="PRINTS" id="PR00111">
    <property type="entry name" value="ABHYDROLASE"/>
</dbReference>
<dbReference type="Gene3D" id="3.40.50.1820">
    <property type="entry name" value="alpha/beta hydrolase"/>
    <property type="match status" value="1"/>
</dbReference>
<dbReference type="AlphaFoldDB" id="A0A7C5RT04"/>
<keyword evidence="1" id="KW-0812">Transmembrane</keyword>
<accession>A0A7C5RT04</accession>
<dbReference type="PIRSF" id="PIRSF017388">
    <property type="entry name" value="Esterase_lipase"/>
    <property type="match status" value="1"/>
</dbReference>
<dbReference type="InterPro" id="IPR050266">
    <property type="entry name" value="AB_hydrolase_sf"/>
</dbReference>
<dbReference type="EMBL" id="DRWX01000004">
    <property type="protein sequence ID" value="HHM95612.1"/>
    <property type="molecule type" value="Genomic_DNA"/>
</dbReference>
<dbReference type="SUPFAM" id="SSF53474">
    <property type="entry name" value="alpha/beta-Hydrolases"/>
    <property type="match status" value="1"/>
</dbReference>
<reference evidence="3" key="1">
    <citation type="journal article" date="2020" name="mSystems">
        <title>Genome- and Community-Level Interaction Insights into Carbon Utilization and Element Cycling Functions of Hydrothermarchaeota in Hydrothermal Sediment.</title>
        <authorList>
            <person name="Zhou Z."/>
            <person name="Liu Y."/>
            <person name="Xu W."/>
            <person name="Pan J."/>
            <person name="Luo Z.H."/>
            <person name="Li M."/>
        </authorList>
    </citation>
    <scope>NUCLEOTIDE SEQUENCE [LARGE SCALE GENOMIC DNA]</scope>
    <source>
        <strain evidence="3">SpSt-1065</strain>
    </source>
</reference>
<proteinExistence type="predicted"/>
<dbReference type="GO" id="GO:0016020">
    <property type="term" value="C:membrane"/>
    <property type="evidence" value="ECO:0007669"/>
    <property type="project" value="TreeGrafter"/>
</dbReference>
<evidence type="ECO:0000256" key="1">
    <source>
        <dbReference type="SAM" id="Phobius"/>
    </source>
</evidence>
<dbReference type="PANTHER" id="PTHR43798">
    <property type="entry name" value="MONOACYLGLYCEROL LIPASE"/>
    <property type="match status" value="1"/>
</dbReference>
<protein>
    <submittedName>
        <fullName evidence="3">Alpha/beta fold hydrolase</fullName>
    </submittedName>
</protein>
<evidence type="ECO:0000259" key="2">
    <source>
        <dbReference type="Pfam" id="PF12697"/>
    </source>
</evidence>
<gene>
    <name evidence="3" type="ORF">ENM21_00085</name>
</gene>
<organism evidence="3">
    <name type="scientific">Thermomicrobium roseum</name>
    <dbReference type="NCBI Taxonomy" id="500"/>
    <lineage>
        <taxon>Bacteria</taxon>
        <taxon>Pseudomonadati</taxon>
        <taxon>Thermomicrobiota</taxon>
        <taxon>Thermomicrobia</taxon>
        <taxon>Thermomicrobiales</taxon>
        <taxon>Thermomicrobiaceae</taxon>
        <taxon>Thermomicrobium</taxon>
    </lineage>
</organism>
<dbReference type="GO" id="GO:0052689">
    <property type="term" value="F:carboxylic ester hydrolase activity"/>
    <property type="evidence" value="ECO:0007669"/>
    <property type="project" value="InterPro"/>
</dbReference>
<feature type="transmembrane region" description="Helical" evidence="1">
    <location>
        <begin position="93"/>
        <end position="115"/>
    </location>
</feature>